<dbReference type="InterPro" id="IPR029063">
    <property type="entry name" value="SAM-dependent_MTases_sf"/>
</dbReference>
<dbReference type="Proteomes" id="UP000655420">
    <property type="component" value="Unassembled WGS sequence"/>
</dbReference>
<keyword evidence="3" id="KW-1185">Reference proteome</keyword>
<dbReference type="GO" id="GO:0032259">
    <property type="term" value="P:methylation"/>
    <property type="evidence" value="ECO:0007669"/>
    <property type="project" value="UniProtKB-KW"/>
</dbReference>
<dbReference type="EMBL" id="JAEHHL010000013">
    <property type="protein sequence ID" value="MBK0401028.1"/>
    <property type="molecule type" value="Genomic_DNA"/>
</dbReference>
<dbReference type="Pfam" id="PF13649">
    <property type="entry name" value="Methyltransf_25"/>
    <property type="match status" value="1"/>
</dbReference>
<dbReference type="GO" id="GO:0008168">
    <property type="term" value="F:methyltransferase activity"/>
    <property type="evidence" value="ECO:0007669"/>
    <property type="project" value="UniProtKB-KW"/>
</dbReference>
<name>A0A8J7MB38_9RHOB</name>
<dbReference type="Gene3D" id="3.40.50.150">
    <property type="entry name" value="Vaccinia Virus protein VP39"/>
    <property type="match status" value="1"/>
</dbReference>
<evidence type="ECO:0000313" key="3">
    <source>
        <dbReference type="Proteomes" id="UP000655420"/>
    </source>
</evidence>
<reference evidence="2" key="1">
    <citation type="submission" date="2020-12" db="EMBL/GenBank/DDBJ databases">
        <title>Bacterial taxonomy.</title>
        <authorList>
            <person name="Pan X."/>
        </authorList>
    </citation>
    <scope>NUCLEOTIDE SEQUENCE</scope>
    <source>
        <strain evidence="2">M0105</strain>
    </source>
</reference>
<dbReference type="CDD" id="cd02440">
    <property type="entry name" value="AdoMet_MTases"/>
    <property type="match status" value="1"/>
</dbReference>
<dbReference type="InterPro" id="IPR041698">
    <property type="entry name" value="Methyltransf_25"/>
</dbReference>
<gene>
    <name evidence="2" type="ORF">H0I76_17665</name>
</gene>
<keyword evidence="2" id="KW-0808">Transferase</keyword>
<comment type="caution">
    <text evidence="2">The sequence shown here is derived from an EMBL/GenBank/DDBJ whole genome shotgun (WGS) entry which is preliminary data.</text>
</comment>
<dbReference type="AlphaFoldDB" id="A0A8J7MB38"/>
<organism evidence="2 3">
    <name type="scientific">Thermohalobaculum xanthum</name>
    <dbReference type="NCBI Taxonomy" id="2753746"/>
    <lineage>
        <taxon>Bacteria</taxon>
        <taxon>Pseudomonadati</taxon>
        <taxon>Pseudomonadota</taxon>
        <taxon>Alphaproteobacteria</taxon>
        <taxon>Rhodobacterales</taxon>
        <taxon>Paracoccaceae</taxon>
        <taxon>Thermohalobaculum</taxon>
    </lineage>
</organism>
<proteinExistence type="predicted"/>
<dbReference type="PANTHER" id="PTHR43591">
    <property type="entry name" value="METHYLTRANSFERASE"/>
    <property type="match status" value="1"/>
</dbReference>
<dbReference type="SUPFAM" id="SSF53335">
    <property type="entry name" value="S-adenosyl-L-methionine-dependent methyltransferases"/>
    <property type="match status" value="1"/>
</dbReference>
<evidence type="ECO:0000259" key="1">
    <source>
        <dbReference type="Pfam" id="PF13649"/>
    </source>
</evidence>
<protein>
    <submittedName>
        <fullName evidence="2">Class I SAM-dependent methyltransferase</fullName>
    </submittedName>
</protein>
<sequence length="276" mass="29138">MAEAAEWAGRVGLEWARRVQALDRQLAPAGEIGLKALDAHPGERVIDLGCGAGAMTQAIAAAVTPGGAVTALDISPDLLDVARARVGMGCVHFHEGDAAQFDLSGGHDALFSRFGCMFFDNPPAAFARLRRALKPGARVVLTVWSDMARNPWARIPAEVGARVLGPAEPKSPTAPGPFAWADPAYPHAILTEAGFGGVTQDEHDIELVIGDGAEADPVERGVTMLTHIGPLARRLASEAPATRARAADALREAIAPHVRDGWLRMPGVVRIIRARN</sequence>
<dbReference type="PANTHER" id="PTHR43591:SF24">
    <property type="entry name" value="2-METHOXY-6-POLYPRENYL-1,4-BENZOQUINOL METHYLASE, MITOCHONDRIAL"/>
    <property type="match status" value="1"/>
</dbReference>
<accession>A0A8J7MB38</accession>
<evidence type="ECO:0000313" key="2">
    <source>
        <dbReference type="EMBL" id="MBK0401028.1"/>
    </source>
</evidence>
<feature type="domain" description="Methyltransferase" evidence="1">
    <location>
        <begin position="45"/>
        <end position="136"/>
    </location>
</feature>
<dbReference type="RefSeq" id="WP_200613032.1">
    <property type="nucleotide sequence ID" value="NZ_JAEHHL010000013.1"/>
</dbReference>
<keyword evidence="2" id="KW-0489">Methyltransferase</keyword>